<name>A0ACC5R975_9HYPH</name>
<organism evidence="1 2">
    <name type="scientific">Taklimakanibacter albus</name>
    <dbReference type="NCBI Taxonomy" id="2800327"/>
    <lineage>
        <taxon>Bacteria</taxon>
        <taxon>Pseudomonadati</taxon>
        <taxon>Pseudomonadota</taxon>
        <taxon>Alphaproteobacteria</taxon>
        <taxon>Hyphomicrobiales</taxon>
        <taxon>Aestuariivirgaceae</taxon>
        <taxon>Taklimakanibacter</taxon>
    </lineage>
</organism>
<gene>
    <name evidence="1" type="ORF">JHL16_22680</name>
</gene>
<evidence type="ECO:0000313" key="2">
    <source>
        <dbReference type="Proteomes" id="UP000616151"/>
    </source>
</evidence>
<sequence length="375" mass="39139">MNSIESESQVSKSRNPVIDLEAEDISPPTDTGDTEPQQQAEEPAPSPPPEPERQLSFWSRHRAAIIAAVVAVLLGAWFYRAVVSDLWPPSSMAERLSTLEAANRTVNDQLKALGGNLDTLKADLAKRAEDGTNAAASVETRLGDLDKAVAELRQSIAALGQNTGGGGTADPEALTALTERVTKLEQAVTTLREGGGGTTTTTTTTGGGQDFAQLTQALADLKAKFAGGLPFKDDLDRIAVYVPGNQDLAALQPYAATGIVNPQGLATALEALLPGLAKPGAGETSGEASGFWAWFGTVVKIRDLNTLDWADLARAAANDAKAGDLNAAIARLEEPGGDLPPELSQWRDQARQRLKAESAMAQLGAAVTAVISGTP</sequence>
<accession>A0ACC5R975</accession>
<comment type="caution">
    <text evidence="1">The sequence shown here is derived from an EMBL/GenBank/DDBJ whole genome shotgun (WGS) entry which is preliminary data.</text>
</comment>
<protein>
    <submittedName>
        <fullName evidence="1">Uncharacterized protein</fullName>
    </submittedName>
</protein>
<reference evidence="1" key="1">
    <citation type="submission" date="2021-01" db="EMBL/GenBank/DDBJ databases">
        <authorList>
            <person name="Sun Q."/>
        </authorList>
    </citation>
    <scope>NUCLEOTIDE SEQUENCE</scope>
    <source>
        <strain evidence="1">YIM B02566</strain>
    </source>
</reference>
<proteinExistence type="predicted"/>
<dbReference type="Proteomes" id="UP000616151">
    <property type="component" value="Unassembled WGS sequence"/>
</dbReference>
<keyword evidence="2" id="KW-1185">Reference proteome</keyword>
<evidence type="ECO:0000313" key="1">
    <source>
        <dbReference type="EMBL" id="MBK1869184.1"/>
    </source>
</evidence>
<dbReference type="EMBL" id="JAENHL010000007">
    <property type="protein sequence ID" value="MBK1869184.1"/>
    <property type="molecule type" value="Genomic_DNA"/>
</dbReference>